<feature type="transmembrane region" description="Helical" evidence="8">
    <location>
        <begin position="240"/>
        <end position="258"/>
    </location>
</feature>
<evidence type="ECO:0000256" key="6">
    <source>
        <dbReference type="ARBA" id="ARBA00022989"/>
    </source>
</evidence>
<evidence type="ECO:0000313" key="9">
    <source>
        <dbReference type="EMBL" id="PIS05559.1"/>
    </source>
</evidence>
<dbReference type="AlphaFoldDB" id="A0A2H0W2G8"/>
<sequence>MEEEKRVVFDISFGAILKVLAVLLALGFLYLIRDIIAVLFVAVILAAVIEPFVIKLQMRKVPRALGVLVVYLIIFLIFSLALGLLVPPMAEQISSLTRSFPSYWDSISKTYFQFRESSLSNALLGEIQTGLRSVNQEVGQISTGISQLGRGIFSFVGSLFGGLVSFILILVITFYLVVEENNLGLVIRSVAPKNIQPYLFNLFRRMQDKIGAWLRGQIILSVIVGLLILVGLWITGHPYFLVLALLAAVFEFIPYLGPIMAAIPAIFLALLQDPLLAVWVLIVYIVVQQIENNFLVPQIMRKAVGLNPVMSIVAMLIGAKLWGVVGIILAIPVATAIAVLVQDFFEISKAKTKS</sequence>
<keyword evidence="5 8" id="KW-0812">Transmembrane</keyword>
<feature type="transmembrane region" description="Helical" evidence="8">
    <location>
        <begin position="7"/>
        <end position="29"/>
    </location>
</feature>
<feature type="transmembrane region" description="Helical" evidence="8">
    <location>
        <begin position="152"/>
        <end position="178"/>
    </location>
</feature>
<dbReference type="GO" id="GO:0005886">
    <property type="term" value="C:plasma membrane"/>
    <property type="evidence" value="ECO:0007669"/>
    <property type="project" value="UniProtKB-SubCell"/>
</dbReference>
<evidence type="ECO:0000256" key="5">
    <source>
        <dbReference type="ARBA" id="ARBA00022692"/>
    </source>
</evidence>
<evidence type="ECO:0000256" key="2">
    <source>
        <dbReference type="ARBA" id="ARBA00009773"/>
    </source>
</evidence>
<dbReference type="Proteomes" id="UP000230935">
    <property type="component" value="Unassembled WGS sequence"/>
</dbReference>
<feature type="transmembrane region" description="Helical" evidence="8">
    <location>
        <begin position="212"/>
        <end position="234"/>
    </location>
</feature>
<dbReference type="InterPro" id="IPR002549">
    <property type="entry name" value="AI-2E-like"/>
</dbReference>
<comment type="subcellular location">
    <subcellularLocation>
        <location evidence="1">Cell membrane</location>
        <topology evidence="1">Multi-pass membrane protein</topology>
    </subcellularLocation>
</comment>
<feature type="transmembrane region" description="Helical" evidence="8">
    <location>
        <begin position="265"/>
        <end position="287"/>
    </location>
</feature>
<evidence type="ECO:0000256" key="4">
    <source>
        <dbReference type="ARBA" id="ARBA00022475"/>
    </source>
</evidence>
<gene>
    <name evidence="9" type="ORF">COT81_00480</name>
</gene>
<evidence type="ECO:0000256" key="1">
    <source>
        <dbReference type="ARBA" id="ARBA00004651"/>
    </source>
</evidence>
<dbReference type="PANTHER" id="PTHR21716:SF53">
    <property type="entry name" value="PERMEASE PERM-RELATED"/>
    <property type="match status" value="1"/>
</dbReference>
<reference evidence="10" key="1">
    <citation type="submission" date="2017-09" db="EMBL/GenBank/DDBJ databases">
        <title>Depth-based differentiation of microbial function through sediment-hosted aquifers and enrichment of novel symbionts in the deep terrestrial subsurface.</title>
        <authorList>
            <person name="Probst A.J."/>
            <person name="Ladd B."/>
            <person name="Jarett J.K."/>
            <person name="Geller-Mcgrath D.E."/>
            <person name="Sieber C.M.K."/>
            <person name="Emerson J.B."/>
            <person name="Anantharaman K."/>
            <person name="Thomas B.C."/>
            <person name="Malmstrom R."/>
            <person name="Stieglmeier M."/>
            <person name="Klingl A."/>
            <person name="Woyke T."/>
            <person name="Ryan C.M."/>
            <person name="Banfield J.F."/>
        </authorList>
    </citation>
    <scope>NUCLEOTIDE SEQUENCE [LARGE SCALE GENOMIC DNA]</scope>
</reference>
<dbReference type="GO" id="GO:0055085">
    <property type="term" value="P:transmembrane transport"/>
    <property type="evidence" value="ECO:0007669"/>
    <property type="project" value="TreeGrafter"/>
</dbReference>
<feature type="transmembrane region" description="Helical" evidence="8">
    <location>
        <begin position="65"/>
        <end position="86"/>
    </location>
</feature>
<name>A0A2H0W2G8_9BACT</name>
<evidence type="ECO:0000256" key="8">
    <source>
        <dbReference type="SAM" id="Phobius"/>
    </source>
</evidence>
<keyword evidence="4" id="KW-1003">Cell membrane</keyword>
<accession>A0A2H0W2G8</accession>
<dbReference type="Pfam" id="PF01594">
    <property type="entry name" value="AI-2E_transport"/>
    <property type="match status" value="1"/>
</dbReference>
<organism evidence="9 10">
    <name type="scientific">Candidatus Buchananbacteria bacterium CG10_big_fil_rev_8_21_14_0_10_42_9</name>
    <dbReference type="NCBI Taxonomy" id="1974526"/>
    <lineage>
        <taxon>Bacteria</taxon>
        <taxon>Candidatus Buchananiibacteriota</taxon>
    </lineage>
</organism>
<evidence type="ECO:0000256" key="3">
    <source>
        <dbReference type="ARBA" id="ARBA00022448"/>
    </source>
</evidence>
<comment type="similarity">
    <text evidence="2">Belongs to the autoinducer-2 exporter (AI-2E) (TC 2.A.86) family.</text>
</comment>
<feature type="transmembrane region" description="Helical" evidence="8">
    <location>
        <begin position="35"/>
        <end position="53"/>
    </location>
</feature>
<keyword evidence="7 8" id="KW-0472">Membrane</keyword>
<evidence type="ECO:0000256" key="7">
    <source>
        <dbReference type="ARBA" id="ARBA00023136"/>
    </source>
</evidence>
<dbReference type="EMBL" id="PEZZ01000003">
    <property type="protein sequence ID" value="PIS05559.1"/>
    <property type="molecule type" value="Genomic_DNA"/>
</dbReference>
<feature type="transmembrane region" description="Helical" evidence="8">
    <location>
        <begin position="321"/>
        <end position="341"/>
    </location>
</feature>
<keyword evidence="3" id="KW-0813">Transport</keyword>
<keyword evidence="6 8" id="KW-1133">Transmembrane helix</keyword>
<protein>
    <recommendedName>
        <fullName evidence="11">AI-2E family transporter</fullName>
    </recommendedName>
</protein>
<dbReference type="PANTHER" id="PTHR21716">
    <property type="entry name" value="TRANSMEMBRANE PROTEIN"/>
    <property type="match status" value="1"/>
</dbReference>
<evidence type="ECO:0000313" key="10">
    <source>
        <dbReference type="Proteomes" id="UP000230935"/>
    </source>
</evidence>
<proteinExistence type="inferred from homology"/>
<comment type="caution">
    <text evidence="9">The sequence shown here is derived from an EMBL/GenBank/DDBJ whole genome shotgun (WGS) entry which is preliminary data.</text>
</comment>
<evidence type="ECO:0008006" key="11">
    <source>
        <dbReference type="Google" id="ProtNLM"/>
    </source>
</evidence>